<evidence type="ECO:0000313" key="2">
    <source>
        <dbReference type="Proteomes" id="UP000501690"/>
    </source>
</evidence>
<name>A0A4D6LKF2_VIGUN</name>
<organism evidence="1 2">
    <name type="scientific">Vigna unguiculata</name>
    <name type="common">Cowpea</name>
    <dbReference type="NCBI Taxonomy" id="3917"/>
    <lineage>
        <taxon>Eukaryota</taxon>
        <taxon>Viridiplantae</taxon>
        <taxon>Streptophyta</taxon>
        <taxon>Embryophyta</taxon>
        <taxon>Tracheophyta</taxon>
        <taxon>Spermatophyta</taxon>
        <taxon>Magnoliopsida</taxon>
        <taxon>eudicotyledons</taxon>
        <taxon>Gunneridae</taxon>
        <taxon>Pentapetalae</taxon>
        <taxon>rosids</taxon>
        <taxon>fabids</taxon>
        <taxon>Fabales</taxon>
        <taxon>Fabaceae</taxon>
        <taxon>Papilionoideae</taxon>
        <taxon>50 kb inversion clade</taxon>
        <taxon>NPAAA clade</taxon>
        <taxon>indigoferoid/millettioid clade</taxon>
        <taxon>Phaseoleae</taxon>
        <taxon>Vigna</taxon>
    </lineage>
</organism>
<evidence type="ECO:0000313" key="1">
    <source>
        <dbReference type="EMBL" id="QCD89192.1"/>
    </source>
</evidence>
<keyword evidence="2" id="KW-1185">Reference proteome</keyword>
<accession>A0A4D6LKF2</accession>
<protein>
    <submittedName>
        <fullName evidence="1">Uncharacterized protein</fullName>
    </submittedName>
</protein>
<dbReference type="Proteomes" id="UP000501690">
    <property type="component" value="Linkage Group LG4"/>
</dbReference>
<dbReference type="AlphaFoldDB" id="A0A4D6LKF2"/>
<dbReference type="EMBL" id="CP039348">
    <property type="protein sequence ID" value="QCD89192.1"/>
    <property type="molecule type" value="Genomic_DNA"/>
</dbReference>
<proteinExistence type="predicted"/>
<gene>
    <name evidence="1" type="ORF">DEO72_LG4g131</name>
</gene>
<sequence length="62" mass="6440">MRVARGGRNGARLAAGPDVVVVARLTVNLVRCVRFVAVADGVAVVLMVAELRRVDGGRGCHG</sequence>
<reference evidence="1 2" key="1">
    <citation type="submission" date="2019-04" db="EMBL/GenBank/DDBJ databases">
        <title>An improved genome assembly and genetic linkage map for asparagus bean, Vigna unguiculata ssp. sesquipedialis.</title>
        <authorList>
            <person name="Xia Q."/>
            <person name="Zhang R."/>
            <person name="Dong Y."/>
        </authorList>
    </citation>
    <scope>NUCLEOTIDE SEQUENCE [LARGE SCALE GENOMIC DNA]</scope>
    <source>
        <tissue evidence="1">Leaf</tissue>
    </source>
</reference>